<comment type="caution">
    <text evidence="6">The sequence shown here is derived from an EMBL/GenBank/DDBJ whole genome shotgun (WGS) entry which is preliminary data.</text>
</comment>
<evidence type="ECO:0000256" key="4">
    <source>
        <dbReference type="SAM" id="Phobius"/>
    </source>
</evidence>
<dbReference type="GO" id="GO:0046983">
    <property type="term" value="F:protein dimerization activity"/>
    <property type="evidence" value="ECO:0007669"/>
    <property type="project" value="InterPro"/>
</dbReference>
<dbReference type="InterPro" id="IPR013783">
    <property type="entry name" value="Ig-like_fold"/>
</dbReference>
<dbReference type="Proteomes" id="UP000231501">
    <property type="component" value="Unassembled WGS sequence"/>
</dbReference>
<dbReference type="InterPro" id="IPR003594">
    <property type="entry name" value="HATPase_dom"/>
</dbReference>
<keyword evidence="3" id="KW-0902">Two-component regulatory system</keyword>
<evidence type="ECO:0000256" key="2">
    <source>
        <dbReference type="ARBA" id="ARBA00022777"/>
    </source>
</evidence>
<dbReference type="SUPFAM" id="SSF55874">
    <property type="entry name" value="ATPase domain of HSP90 chaperone/DNA topoisomerase II/histidine kinase"/>
    <property type="match status" value="1"/>
</dbReference>
<dbReference type="InterPro" id="IPR005467">
    <property type="entry name" value="His_kinase_dom"/>
</dbReference>
<feature type="transmembrane region" description="Helical" evidence="4">
    <location>
        <begin position="789"/>
        <end position="808"/>
    </location>
</feature>
<dbReference type="EMBL" id="PEOG01000044">
    <property type="protein sequence ID" value="PIM52158.1"/>
    <property type="molecule type" value="Genomic_DNA"/>
</dbReference>
<evidence type="ECO:0000259" key="5">
    <source>
        <dbReference type="PROSITE" id="PS50109"/>
    </source>
</evidence>
<evidence type="ECO:0000313" key="7">
    <source>
        <dbReference type="Proteomes" id="UP000231501"/>
    </source>
</evidence>
<dbReference type="Pfam" id="PF07730">
    <property type="entry name" value="HisKA_3"/>
    <property type="match status" value="1"/>
</dbReference>
<keyword evidence="7" id="KW-1185">Reference proteome</keyword>
<evidence type="ECO:0000256" key="1">
    <source>
        <dbReference type="ARBA" id="ARBA00022679"/>
    </source>
</evidence>
<feature type="domain" description="Histidine kinase" evidence="5">
    <location>
        <begin position="946"/>
        <end position="1035"/>
    </location>
</feature>
<dbReference type="PROSITE" id="PS50109">
    <property type="entry name" value="HIS_KIN"/>
    <property type="match status" value="1"/>
</dbReference>
<dbReference type="Gene3D" id="3.30.565.10">
    <property type="entry name" value="Histidine kinase-like ATPase, C-terminal domain"/>
    <property type="match status" value="1"/>
</dbReference>
<organism evidence="6 7">
    <name type="scientific">Roseateles chitinivorans</name>
    <dbReference type="NCBI Taxonomy" id="2917965"/>
    <lineage>
        <taxon>Bacteria</taxon>
        <taxon>Pseudomonadati</taxon>
        <taxon>Pseudomonadota</taxon>
        <taxon>Betaproteobacteria</taxon>
        <taxon>Burkholderiales</taxon>
        <taxon>Sphaerotilaceae</taxon>
        <taxon>Roseateles</taxon>
    </lineage>
</organism>
<dbReference type="InterPro" id="IPR011712">
    <property type="entry name" value="Sig_transdc_His_kin_sub3_dim/P"/>
</dbReference>
<evidence type="ECO:0000313" key="6">
    <source>
        <dbReference type="EMBL" id="PIM52158.1"/>
    </source>
</evidence>
<dbReference type="Gene3D" id="1.20.5.1930">
    <property type="match status" value="1"/>
</dbReference>
<keyword evidence="4" id="KW-0812">Transmembrane</keyword>
<dbReference type="AlphaFoldDB" id="A0A2G9C6W6"/>
<protein>
    <recommendedName>
        <fullName evidence="5">Histidine kinase domain-containing protein</fullName>
    </recommendedName>
</protein>
<keyword evidence="4" id="KW-0472">Membrane</keyword>
<dbReference type="PANTHER" id="PTHR24421:SF62">
    <property type="entry name" value="SENSORY TRANSDUCTION HISTIDINE KINASE"/>
    <property type="match status" value="1"/>
</dbReference>
<keyword evidence="2" id="KW-0418">Kinase</keyword>
<dbReference type="InterPro" id="IPR015943">
    <property type="entry name" value="WD40/YVTN_repeat-like_dom_sf"/>
</dbReference>
<dbReference type="PANTHER" id="PTHR24421">
    <property type="entry name" value="NITRATE/NITRITE SENSOR PROTEIN NARX-RELATED"/>
    <property type="match status" value="1"/>
</dbReference>
<dbReference type="SUPFAM" id="SSF63829">
    <property type="entry name" value="Calcium-dependent phosphotriesterase"/>
    <property type="match status" value="3"/>
</dbReference>
<evidence type="ECO:0000256" key="3">
    <source>
        <dbReference type="ARBA" id="ARBA00023012"/>
    </source>
</evidence>
<dbReference type="SMART" id="SM00387">
    <property type="entry name" value="HATPase_c"/>
    <property type="match status" value="1"/>
</dbReference>
<dbReference type="InterPro" id="IPR011110">
    <property type="entry name" value="Reg_prop"/>
</dbReference>
<dbReference type="InterPro" id="IPR050482">
    <property type="entry name" value="Sensor_HK_TwoCompSys"/>
</dbReference>
<dbReference type="Pfam" id="PF02518">
    <property type="entry name" value="HATPase_c"/>
    <property type="match status" value="1"/>
</dbReference>
<dbReference type="InterPro" id="IPR036890">
    <property type="entry name" value="HATPase_C_sf"/>
</dbReference>
<dbReference type="GO" id="GO:0016020">
    <property type="term" value="C:membrane"/>
    <property type="evidence" value="ECO:0007669"/>
    <property type="project" value="InterPro"/>
</dbReference>
<reference evidence="6 7" key="1">
    <citation type="submission" date="2017-11" db="EMBL/GenBank/DDBJ databases">
        <title>Draft genome sequence of Mitsuaria sp. HWN-4.</title>
        <authorList>
            <person name="Gundlapally S.R."/>
        </authorList>
    </citation>
    <scope>NUCLEOTIDE SEQUENCE [LARGE SCALE GENOMIC DNA]</scope>
    <source>
        <strain evidence="6 7">HWN-4</strain>
    </source>
</reference>
<dbReference type="Pfam" id="PF07494">
    <property type="entry name" value="Reg_prop"/>
    <property type="match status" value="1"/>
</dbReference>
<dbReference type="CDD" id="cd16917">
    <property type="entry name" value="HATPase_UhpB-NarQ-NarX-like"/>
    <property type="match status" value="1"/>
</dbReference>
<sequence>MRYSGHAADKPGSEGSFVSRLQGRRFPSLMLGLLLGWACLLGWPGLARALDAAPQISQYAHTSWTARDGAQLGLVFAFAQTHDGYLWVGGSYGLFRFDGLRFVPWQPPKGASLPSNPYALLVSRDGTLWIGTFNGLVSWNGTRLTRYPETDGGLVTSLLEDSEGTVWAGLLGPPGRLCAVRNGQTRCDDAQGGFGTFVWSLAQDRSGDLWASADSGLWRWRPGTPRRIEAPGQRLGDLTETTDGQVLVGVRGAGLRRPAGDRLDPFPLRSATRPGVLLPDRQILANKLLRARDGGLWIGTDGLGLLHVREDQAAAFTRSDGLSGNIACSLFEDREGNIWYGSDKGVDRFRKLPVTTLSKAQGLPNEATRSVLATRDGSVWVATDEGLARWKAGAVAVYKEAQGLPDARVHSLYEDHDGRLWASTAGGLAVLAPPRPASGEPADRNVRFNRVGGVPAKEIYSITGDDDGNLWLSGNEGLIRLQQGRFVEILPWSAFGRRQQAKVIVADRGSLWLSFWQDGGVMRVKDGKVLATYTTAEGLGAGHVAGLRLAADGTVWAATEEGGLSRIKDGRVTTLGIGQGLPCNTIHWSIVDDDGALWLFTACGLIRILGEDLAAWETDPGHRVAPKTWGAADGVPLLALTPAYFNPPVAKAGDGRLWMVSGADAQVLDPARLPFNPLPPPVHIESLVADQTPYAVAPGLRLPPQVRDMTIQFTALSLVDPKNTRFRYRLDGHDTDWQEVVDRRQATYTNLPPGAYRFQVKAANNSGIWNEDGAQLAFSIEPAFHQTTWFRLLAGLLLVLLVVSVFQIRMRMRMRRLRLQLEATVEARVAERTRIARDLHDTLLQRFNGLLLQFQAACNLLPDRPRESKQVLAGAIDQVAEAITEGRDTVQGLRTSAAPTNDLAQALGAAAQTLARERQPAPATQVEVQGPPRPLRPVVRDEAFLIASEAMRNAFHHAEATQVEVEIRHDPRQLRVRVRDDGKGIAPTVLQAGRKEGHFGLSGMRERAELLGGRLTVRSGVGAGTEVELSVPAARAYSPVASARSWFPFKKRSPWEILR</sequence>
<dbReference type="Pfam" id="PF07495">
    <property type="entry name" value="Y_Y_Y"/>
    <property type="match status" value="1"/>
</dbReference>
<accession>A0A2G9C6W6</accession>
<keyword evidence="1" id="KW-0808">Transferase</keyword>
<proteinExistence type="predicted"/>
<dbReference type="InterPro" id="IPR011123">
    <property type="entry name" value="Y_Y_Y"/>
</dbReference>
<dbReference type="Gene3D" id="2.60.40.10">
    <property type="entry name" value="Immunoglobulins"/>
    <property type="match status" value="1"/>
</dbReference>
<dbReference type="GO" id="GO:0000155">
    <property type="term" value="F:phosphorelay sensor kinase activity"/>
    <property type="evidence" value="ECO:0007669"/>
    <property type="project" value="InterPro"/>
</dbReference>
<dbReference type="Gene3D" id="2.130.10.10">
    <property type="entry name" value="YVTN repeat-like/Quinoprotein amine dehydrogenase"/>
    <property type="match status" value="3"/>
</dbReference>
<gene>
    <name evidence="6" type="ORF">CS062_16085</name>
</gene>
<name>A0A2G9C6W6_9BURK</name>
<keyword evidence="4" id="KW-1133">Transmembrane helix</keyword>